<gene>
    <name evidence="1" type="ORF">E5672_14955</name>
</gene>
<name>A0A4U0ZKA6_9ALTE</name>
<protein>
    <submittedName>
        <fullName evidence="1">Type II toxin-antitoxin system YoeB family toxin</fullName>
    </submittedName>
</protein>
<accession>A0A4U0ZKA6</accession>
<keyword evidence="2" id="KW-1185">Reference proteome</keyword>
<organism evidence="1 2">
    <name type="scientific">Alteromonas portus</name>
    <dbReference type="NCBI Taxonomy" id="2565549"/>
    <lineage>
        <taxon>Bacteria</taxon>
        <taxon>Pseudomonadati</taxon>
        <taxon>Pseudomonadota</taxon>
        <taxon>Gammaproteobacteria</taxon>
        <taxon>Alteromonadales</taxon>
        <taxon>Alteromonadaceae</taxon>
        <taxon>Alteromonas/Salinimonas group</taxon>
        <taxon>Alteromonas</taxon>
    </lineage>
</organism>
<evidence type="ECO:0000313" key="2">
    <source>
        <dbReference type="Proteomes" id="UP000305471"/>
    </source>
</evidence>
<evidence type="ECO:0000313" key="1">
    <source>
        <dbReference type="EMBL" id="TKB02512.1"/>
    </source>
</evidence>
<comment type="caution">
    <text evidence="1">The sequence shown here is derived from an EMBL/GenBank/DDBJ whole genome shotgun (WGS) entry which is preliminary data.</text>
</comment>
<sequence length="15" mass="1758">MEDTSITVISCRYHC</sequence>
<proteinExistence type="predicted"/>
<dbReference type="EMBL" id="SWCO01000008">
    <property type="protein sequence ID" value="TKB02512.1"/>
    <property type="molecule type" value="Genomic_DNA"/>
</dbReference>
<dbReference type="Proteomes" id="UP000305471">
    <property type="component" value="Unassembled WGS sequence"/>
</dbReference>
<reference evidence="1 2" key="1">
    <citation type="submission" date="2019-04" db="EMBL/GenBank/DDBJ databases">
        <title>Alteromonas portus sp. nov., an alginate lyase-excreting marine bacterium.</title>
        <authorList>
            <person name="Huang H."/>
            <person name="Mo K."/>
            <person name="Bao S."/>
        </authorList>
    </citation>
    <scope>NUCLEOTIDE SEQUENCE [LARGE SCALE GENOMIC DNA]</scope>
    <source>
        <strain evidence="1 2">HB161718</strain>
    </source>
</reference>